<evidence type="ECO:0000313" key="3">
    <source>
        <dbReference type="RefSeq" id="XP_022311150.1"/>
    </source>
</evidence>
<evidence type="ECO:0000313" key="2">
    <source>
        <dbReference type="Proteomes" id="UP000694844"/>
    </source>
</evidence>
<feature type="compositionally biased region" description="Polar residues" evidence="1">
    <location>
        <begin position="19"/>
        <end position="30"/>
    </location>
</feature>
<dbReference type="RefSeq" id="XP_022311150.1">
    <property type="nucleotide sequence ID" value="XM_022455442.1"/>
</dbReference>
<keyword evidence="2" id="KW-1185">Reference proteome</keyword>
<feature type="region of interest" description="Disordered" evidence="1">
    <location>
        <begin position="1"/>
        <end position="42"/>
    </location>
</feature>
<dbReference type="KEGG" id="cvn:111116445"/>
<dbReference type="GeneID" id="111116445"/>
<dbReference type="OrthoDB" id="6061602at2759"/>
<gene>
    <name evidence="3" type="primary">LOC111116445</name>
</gene>
<accession>A0A8B8C6B0</accession>
<organism evidence="2 3">
    <name type="scientific">Crassostrea virginica</name>
    <name type="common">Eastern oyster</name>
    <dbReference type="NCBI Taxonomy" id="6565"/>
    <lineage>
        <taxon>Eukaryota</taxon>
        <taxon>Metazoa</taxon>
        <taxon>Spiralia</taxon>
        <taxon>Lophotrochozoa</taxon>
        <taxon>Mollusca</taxon>
        <taxon>Bivalvia</taxon>
        <taxon>Autobranchia</taxon>
        <taxon>Pteriomorphia</taxon>
        <taxon>Ostreida</taxon>
        <taxon>Ostreoidea</taxon>
        <taxon>Ostreidae</taxon>
        <taxon>Crassostrea</taxon>
    </lineage>
</organism>
<protein>
    <submittedName>
        <fullName evidence="3">Uncharacterized protein LOC111116445</fullName>
    </submittedName>
</protein>
<name>A0A8B8C6B0_CRAVI</name>
<sequence>MSDKNTETASATTEAAPFTEQTRVATTPRTQPHGVPRPPSLSSEIGILEKELQTLELHKRKMQLLQHIDACKQGIAAMQEKDRARQPDLREIGSPRPRAAPLEQIDGHHIQPTAQHLLQGTHDLNNLVNFLPSPVSSPAPSVKKARLVHNYVWLDPITQREQDDVLTFTNTGIKVNKKLEREYFKLSIEQWGYGNAAIMQEMIENHELDDQGVQDYLEYTKYINRLFSKYVRGSVLLFDREYRELQFKEKFRWGISRPHLQDFQLISKPNNLTMQALQGTLPLTSNTRNDNNPRQLHLHMT</sequence>
<dbReference type="Proteomes" id="UP000694844">
    <property type="component" value="Chromosome 10"/>
</dbReference>
<reference evidence="3" key="1">
    <citation type="submission" date="2025-08" db="UniProtKB">
        <authorList>
            <consortium name="RefSeq"/>
        </authorList>
    </citation>
    <scope>IDENTIFICATION</scope>
    <source>
        <tissue evidence="3">Whole sample</tissue>
    </source>
</reference>
<evidence type="ECO:0000256" key="1">
    <source>
        <dbReference type="SAM" id="MobiDB-lite"/>
    </source>
</evidence>
<feature type="compositionally biased region" description="Low complexity" evidence="1">
    <location>
        <begin position="7"/>
        <end position="16"/>
    </location>
</feature>
<dbReference type="AlphaFoldDB" id="A0A8B8C6B0"/>
<proteinExistence type="predicted"/>